<sequence>MRTPSTTAAKIAVTAATPVAMIAAAALIWQSSYAAFSGTTRNSGNDWSTGSIALTDDDAGSARFQVTNMLPGQTQTKCITVTATTTAPGTVKAYALNAVASTSGLESAIKVTVNTGDGGSFADCTGFVAHTTGNPIINNTSLANLALASSYANGVGGWPVIAGTQSRTYQITWTFDTTGLTQTQVDNFQGTHTGLDLQWELQSS</sequence>
<organism evidence="1 2">
    <name type="scientific">Nocardioides szechwanensis</name>
    <dbReference type="NCBI Taxonomy" id="1005944"/>
    <lineage>
        <taxon>Bacteria</taxon>
        <taxon>Bacillati</taxon>
        <taxon>Actinomycetota</taxon>
        <taxon>Actinomycetes</taxon>
        <taxon>Propionibacteriales</taxon>
        <taxon>Nocardioidaceae</taxon>
        <taxon>Nocardioides</taxon>
    </lineage>
</organism>
<dbReference type="EMBL" id="FNIC01000009">
    <property type="protein sequence ID" value="SDO47916.1"/>
    <property type="molecule type" value="Genomic_DNA"/>
</dbReference>
<dbReference type="RefSeq" id="WP_091026653.1">
    <property type="nucleotide sequence ID" value="NZ_BKAE01000014.1"/>
</dbReference>
<evidence type="ECO:0000313" key="1">
    <source>
        <dbReference type="EMBL" id="SDO47916.1"/>
    </source>
</evidence>
<keyword evidence="2" id="KW-1185">Reference proteome</keyword>
<dbReference type="AlphaFoldDB" id="A0A1H0JW29"/>
<evidence type="ECO:0000313" key="2">
    <source>
        <dbReference type="Proteomes" id="UP000199004"/>
    </source>
</evidence>
<name>A0A1H0JW29_9ACTN</name>
<dbReference type="STRING" id="1005944.SAMN05192576_4082"/>
<evidence type="ECO:0008006" key="3">
    <source>
        <dbReference type="Google" id="ProtNLM"/>
    </source>
</evidence>
<reference evidence="1 2" key="1">
    <citation type="submission" date="2016-10" db="EMBL/GenBank/DDBJ databases">
        <authorList>
            <person name="de Groot N.N."/>
        </authorList>
    </citation>
    <scope>NUCLEOTIDE SEQUENCE [LARGE SCALE GENOMIC DNA]</scope>
    <source>
        <strain evidence="1 2">CGMCC 1.11147</strain>
    </source>
</reference>
<protein>
    <recommendedName>
        <fullName evidence="3">Camelysin metallo-endopeptidase</fullName>
    </recommendedName>
</protein>
<gene>
    <name evidence="1" type="ORF">SAMN05192576_4082</name>
</gene>
<proteinExistence type="predicted"/>
<dbReference type="Proteomes" id="UP000199004">
    <property type="component" value="Unassembled WGS sequence"/>
</dbReference>
<dbReference type="OrthoDB" id="3826640at2"/>
<accession>A0A1H0JW29</accession>